<reference evidence="7 8" key="1">
    <citation type="submission" date="2013-04" db="EMBL/GenBank/DDBJ databases">
        <title>The Genome Sequence of Parabacteroides gordonii DSM 23371.</title>
        <authorList>
            <consortium name="The Broad Institute Genomics Platform"/>
            <person name="Earl A."/>
            <person name="Ward D."/>
            <person name="Feldgarden M."/>
            <person name="Gevers D."/>
            <person name="Martens E."/>
            <person name="Sakamoto M."/>
            <person name="Benno Y."/>
            <person name="Suzuki N."/>
            <person name="Matsunaga N."/>
            <person name="Koshihara K."/>
            <person name="Seki M."/>
            <person name="Komiya H."/>
            <person name="Walker B."/>
            <person name="Young S."/>
            <person name="Zeng Q."/>
            <person name="Gargeya S."/>
            <person name="Fitzgerald M."/>
            <person name="Haas B."/>
            <person name="Abouelleil A."/>
            <person name="Allen A.W."/>
            <person name="Alvarado L."/>
            <person name="Arachchi H.M."/>
            <person name="Berlin A.M."/>
            <person name="Chapman S.B."/>
            <person name="Gainer-Dewar J."/>
            <person name="Goldberg J."/>
            <person name="Griggs A."/>
            <person name="Gujja S."/>
            <person name="Hansen M."/>
            <person name="Howarth C."/>
            <person name="Imamovic A."/>
            <person name="Ireland A."/>
            <person name="Larimer J."/>
            <person name="McCowan C."/>
            <person name="Murphy C."/>
            <person name="Pearson M."/>
            <person name="Poon T.W."/>
            <person name="Priest M."/>
            <person name="Roberts A."/>
            <person name="Saif S."/>
            <person name="Shea T."/>
            <person name="Sisk P."/>
            <person name="Sykes S."/>
            <person name="Wortman J."/>
            <person name="Nusbaum C."/>
            <person name="Birren B."/>
        </authorList>
    </citation>
    <scope>NUCLEOTIDE SEQUENCE [LARGE SCALE GENOMIC DNA]</scope>
    <source>
        <strain evidence="7 8">MS-1</strain>
    </source>
</reference>
<dbReference type="HOGENOM" id="CLU_142825_2_0_10"/>
<dbReference type="Pfam" id="PF01934">
    <property type="entry name" value="HepT-like"/>
    <property type="match status" value="1"/>
</dbReference>
<dbReference type="Proteomes" id="UP000033035">
    <property type="component" value="Unassembled WGS sequence"/>
</dbReference>
<dbReference type="GO" id="GO:0004540">
    <property type="term" value="F:RNA nuclease activity"/>
    <property type="evidence" value="ECO:0007669"/>
    <property type="project" value="InterPro"/>
</dbReference>
<dbReference type="EMBL" id="AQHW01000002">
    <property type="protein sequence ID" value="KKB60506.1"/>
    <property type="molecule type" value="Genomic_DNA"/>
</dbReference>
<dbReference type="PANTHER" id="PTHR34139">
    <property type="entry name" value="UPF0331 PROTEIN MJ0127"/>
    <property type="match status" value="1"/>
</dbReference>
<name>A0A0F5JRS0_9BACT</name>
<dbReference type="Gene3D" id="1.20.120.580">
    <property type="entry name" value="bsu32300-like"/>
    <property type="match status" value="1"/>
</dbReference>
<proteinExistence type="inferred from homology"/>
<accession>A0A0F5JRS0</accession>
<gene>
    <name evidence="7" type="ORF">HMPREF1536_00387</name>
</gene>
<keyword evidence="1" id="KW-0597">Phosphoprotein</keyword>
<dbReference type="AlphaFoldDB" id="A0A0F5JRS0"/>
<dbReference type="STRING" id="1203610.HMPREF1536_00387"/>
<dbReference type="GO" id="GO:0016787">
    <property type="term" value="F:hydrolase activity"/>
    <property type="evidence" value="ECO:0007669"/>
    <property type="project" value="UniProtKB-KW"/>
</dbReference>
<keyword evidence="4" id="KW-0547">Nucleotide-binding</keyword>
<organism evidence="7 8">
    <name type="scientific">Parabacteroides gordonii MS-1 = DSM 23371</name>
    <dbReference type="NCBI Taxonomy" id="1203610"/>
    <lineage>
        <taxon>Bacteria</taxon>
        <taxon>Pseudomonadati</taxon>
        <taxon>Bacteroidota</taxon>
        <taxon>Bacteroidia</taxon>
        <taxon>Bacteroidales</taxon>
        <taxon>Tannerellaceae</taxon>
        <taxon>Parabacteroides</taxon>
    </lineage>
</organism>
<evidence type="ECO:0000256" key="2">
    <source>
        <dbReference type="ARBA" id="ARBA00022649"/>
    </source>
</evidence>
<comment type="similarity">
    <text evidence="6">Belongs to the HepT RNase toxin family.</text>
</comment>
<dbReference type="GO" id="GO:0110001">
    <property type="term" value="C:toxin-antitoxin complex"/>
    <property type="evidence" value="ECO:0007669"/>
    <property type="project" value="InterPro"/>
</dbReference>
<evidence type="ECO:0008006" key="9">
    <source>
        <dbReference type="Google" id="ProtNLM"/>
    </source>
</evidence>
<keyword evidence="8" id="KW-1185">Reference proteome</keyword>
<comment type="caution">
    <text evidence="7">The sequence shown here is derived from an EMBL/GenBank/DDBJ whole genome shotgun (WGS) entry which is preliminary data.</text>
</comment>
<dbReference type="PANTHER" id="PTHR34139:SF1">
    <property type="entry name" value="RNASE MJ1380-RELATED"/>
    <property type="match status" value="1"/>
</dbReference>
<evidence type="ECO:0000256" key="5">
    <source>
        <dbReference type="ARBA" id="ARBA00022801"/>
    </source>
</evidence>
<dbReference type="InterPro" id="IPR008201">
    <property type="entry name" value="HepT-like"/>
</dbReference>
<evidence type="ECO:0000256" key="1">
    <source>
        <dbReference type="ARBA" id="ARBA00022553"/>
    </source>
</evidence>
<evidence type="ECO:0000256" key="6">
    <source>
        <dbReference type="ARBA" id="ARBA00024207"/>
    </source>
</evidence>
<keyword evidence="5" id="KW-0378">Hydrolase</keyword>
<keyword evidence="2" id="KW-1277">Toxin-antitoxin system</keyword>
<protein>
    <recommendedName>
        <fullName evidence="9">DUF86 domain-containing protein</fullName>
    </recommendedName>
</protein>
<dbReference type="GO" id="GO:0000166">
    <property type="term" value="F:nucleotide binding"/>
    <property type="evidence" value="ECO:0007669"/>
    <property type="project" value="UniProtKB-KW"/>
</dbReference>
<evidence type="ECO:0000256" key="4">
    <source>
        <dbReference type="ARBA" id="ARBA00022741"/>
    </source>
</evidence>
<evidence type="ECO:0000313" key="8">
    <source>
        <dbReference type="Proteomes" id="UP000033035"/>
    </source>
</evidence>
<evidence type="ECO:0000313" key="7">
    <source>
        <dbReference type="EMBL" id="KKB60506.1"/>
    </source>
</evidence>
<dbReference type="PATRIC" id="fig|1203610.3.peg.406"/>
<dbReference type="InterPro" id="IPR037038">
    <property type="entry name" value="HepT-like_sf"/>
</dbReference>
<dbReference type="InterPro" id="IPR051813">
    <property type="entry name" value="HepT_RNase_toxin"/>
</dbReference>
<sequence>MRSMSEMSILQRLEFLTMKARQAVDRTSHITSHHDFLCSPDNMDLFDATVLRVQVTGEMLKQIEDITQGQLLTPYYPQIPWRAIFGLRNVISHEYAMVDPEEFFRILKTDLPELLIVLDNIITDFRAGRFNNKFIQ</sequence>
<evidence type="ECO:0000256" key="3">
    <source>
        <dbReference type="ARBA" id="ARBA00022722"/>
    </source>
</evidence>
<keyword evidence="3" id="KW-0540">Nuclease</keyword>